<dbReference type="PROSITE" id="PS50850">
    <property type="entry name" value="MFS"/>
    <property type="match status" value="1"/>
</dbReference>
<dbReference type="Gene3D" id="1.20.1250.20">
    <property type="entry name" value="MFS general substrate transporter like domains"/>
    <property type="match status" value="1"/>
</dbReference>
<comment type="subcellular location">
    <subcellularLocation>
        <location evidence="1">Cell membrane</location>
        <topology evidence="1">Multi-pass membrane protein</topology>
    </subcellularLocation>
</comment>
<feature type="transmembrane region" description="Helical" evidence="7">
    <location>
        <begin position="204"/>
        <end position="223"/>
    </location>
</feature>
<dbReference type="PANTHER" id="PTHR42718:SF47">
    <property type="entry name" value="METHYL VIOLOGEN RESISTANCE PROTEIN SMVA"/>
    <property type="match status" value="1"/>
</dbReference>
<feature type="transmembrane region" description="Helical" evidence="7">
    <location>
        <begin position="271"/>
        <end position="292"/>
    </location>
</feature>
<feature type="transmembrane region" description="Helical" evidence="7">
    <location>
        <begin position="469"/>
        <end position="489"/>
    </location>
</feature>
<proteinExistence type="predicted"/>
<evidence type="ECO:0000256" key="4">
    <source>
        <dbReference type="ARBA" id="ARBA00022692"/>
    </source>
</evidence>
<dbReference type="Proteomes" id="UP001479933">
    <property type="component" value="Chromosome"/>
</dbReference>
<evidence type="ECO:0000256" key="7">
    <source>
        <dbReference type="SAM" id="Phobius"/>
    </source>
</evidence>
<keyword evidence="3" id="KW-1003">Cell membrane</keyword>
<feature type="domain" description="Major facilitator superfamily (MFS) profile" evidence="8">
    <location>
        <begin position="18"/>
        <end position="492"/>
    </location>
</feature>
<feature type="transmembrane region" description="Helical" evidence="7">
    <location>
        <begin position="143"/>
        <end position="162"/>
    </location>
</feature>
<feature type="transmembrane region" description="Helical" evidence="7">
    <location>
        <begin position="361"/>
        <end position="387"/>
    </location>
</feature>
<dbReference type="EMBL" id="CP136137">
    <property type="protein sequence ID" value="WYY08558.1"/>
    <property type="molecule type" value="Genomic_DNA"/>
</dbReference>
<sequence length="502" mass="51368">MPPDIAAPSPAARRTWFGLAVLMLPVLLVSMDFSVLYLAMPTIVDSLDSTATQQLWILDIYGFMIAGLLITMGNIGDRIGRRRILLVGAAVFGGASVLAAFAPGPEALIAARALMGVGGATLMPASLALIANMFTDPRQRARAIGIWTSAFAGGAAIGPVLGGLLLHHYWWGIVFLINVPVLAILFAAGPFILPEFRATSTDPFDVPGVVLSLLGILPGVYAVKAFATAGVSPQAVLAGLFGLAMLVVFLWHESRATAPLVNLRLFRNPTFSACVAVALVGMMAEGGIAYLSNTYLQSVLGHDVLAAALAGLPMAVTVATFSIVADRVARLLGPRLALAGSVTLAGVSNIGFLALGTSSPLWIFMTLSAVAGVGYGVVFSLVTDIVVGSAPPEQSGAASAISETSFELGTALGLALLGSLATAVFLSDDAGHGFADSLGETLKQTEHLGAAGEATADAAKAAFVDGMHVAAVAGGGTLLVLALVVFVAMRRRPRAPSVDVAV</sequence>
<feature type="transmembrane region" description="Helical" evidence="7">
    <location>
        <begin position="304"/>
        <end position="324"/>
    </location>
</feature>
<dbReference type="InterPro" id="IPR011701">
    <property type="entry name" value="MFS"/>
</dbReference>
<feature type="transmembrane region" description="Helical" evidence="7">
    <location>
        <begin position="168"/>
        <end position="192"/>
    </location>
</feature>
<feature type="transmembrane region" description="Helical" evidence="7">
    <location>
        <begin position="235"/>
        <end position="251"/>
    </location>
</feature>
<evidence type="ECO:0000313" key="10">
    <source>
        <dbReference type="Proteomes" id="UP001479933"/>
    </source>
</evidence>
<dbReference type="SUPFAM" id="SSF103473">
    <property type="entry name" value="MFS general substrate transporter"/>
    <property type="match status" value="1"/>
</dbReference>
<evidence type="ECO:0000256" key="6">
    <source>
        <dbReference type="ARBA" id="ARBA00023136"/>
    </source>
</evidence>
<evidence type="ECO:0000256" key="5">
    <source>
        <dbReference type="ARBA" id="ARBA00022989"/>
    </source>
</evidence>
<feature type="transmembrane region" description="Helical" evidence="7">
    <location>
        <begin position="16"/>
        <end position="40"/>
    </location>
</feature>
<evidence type="ECO:0000259" key="8">
    <source>
        <dbReference type="PROSITE" id="PS50850"/>
    </source>
</evidence>
<dbReference type="Gene3D" id="1.20.1720.10">
    <property type="entry name" value="Multidrug resistance protein D"/>
    <property type="match status" value="1"/>
</dbReference>
<feature type="transmembrane region" description="Helical" evidence="7">
    <location>
        <begin position="336"/>
        <end position="355"/>
    </location>
</feature>
<evidence type="ECO:0000256" key="1">
    <source>
        <dbReference type="ARBA" id="ARBA00004651"/>
    </source>
</evidence>
<dbReference type="PANTHER" id="PTHR42718">
    <property type="entry name" value="MAJOR FACILITATOR SUPERFAMILY MULTIDRUG TRANSPORTER MFSC"/>
    <property type="match status" value="1"/>
</dbReference>
<feature type="transmembrane region" description="Helical" evidence="7">
    <location>
        <begin position="84"/>
        <end position="103"/>
    </location>
</feature>
<feature type="transmembrane region" description="Helical" evidence="7">
    <location>
        <begin position="55"/>
        <end position="72"/>
    </location>
</feature>
<keyword evidence="2" id="KW-0813">Transport</keyword>
<dbReference type="PRINTS" id="PR01036">
    <property type="entry name" value="TCRTETB"/>
</dbReference>
<organism evidence="9 10">
    <name type="scientific">Gordonia hydrophobica</name>
    <dbReference type="NCBI Taxonomy" id="40516"/>
    <lineage>
        <taxon>Bacteria</taxon>
        <taxon>Bacillati</taxon>
        <taxon>Actinomycetota</taxon>
        <taxon>Actinomycetes</taxon>
        <taxon>Mycobacteriales</taxon>
        <taxon>Gordoniaceae</taxon>
        <taxon>Gordonia</taxon>
    </lineage>
</organism>
<feature type="transmembrane region" description="Helical" evidence="7">
    <location>
        <begin position="408"/>
        <end position="426"/>
    </location>
</feature>
<dbReference type="CDD" id="cd17321">
    <property type="entry name" value="MFS_MMR_MDR_like"/>
    <property type="match status" value="1"/>
</dbReference>
<keyword evidence="6 7" id="KW-0472">Membrane</keyword>
<evidence type="ECO:0000256" key="2">
    <source>
        <dbReference type="ARBA" id="ARBA00022448"/>
    </source>
</evidence>
<keyword evidence="4 7" id="KW-0812">Transmembrane</keyword>
<dbReference type="InterPro" id="IPR036259">
    <property type="entry name" value="MFS_trans_sf"/>
</dbReference>
<reference evidence="9 10" key="1">
    <citation type="journal article" date="2023" name="Virus Evol.">
        <title>Computational host range prediction-The good, the bad, and the ugly.</title>
        <authorList>
            <person name="Howell A.A."/>
            <person name="Versoza C.J."/>
            <person name="Pfeifer S.P."/>
        </authorList>
    </citation>
    <scope>NUCLEOTIDE SEQUENCE [LARGE SCALE GENOMIC DNA]</scope>
    <source>
        <strain evidence="9 10">1610/1b</strain>
    </source>
</reference>
<evidence type="ECO:0000256" key="3">
    <source>
        <dbReference type="ARBA" id="ARBA00022475"/>
    </source>
</evidence>
<accession>A0ABZ2U4N5</accession>
<name>A0ABZ2U4N5_9ACTN</name>
<keyword evidence="10" id="KW-1185">Reference proteome</keyword>
<dbReference type="Pfam" id="PF07690">
    <property type="entry name" value="MFS_1"/>
    <property type="match status" value="1"/>
</dbReference>
<dbReference type="InterPro" id="IPR020846">
    <property type="entry name" value="MFS_dom"/>
</dbReference>
<evidence type="ECO:0000313" key="9">
    <source>
        <dbReference type="EMBL" id="WYY08558.1"/>
    </source>
</evidence>
<keyword evidence="5 7" id="KW-1133">Transmembrane helix</keyword>
<protein>
    <submittedName>
        <fullName evidence="9">MFS transporter</fullName>
    </submittedName>
</protein>
<dbReference type="RefSeq" id="WP_066171588.1">
    <property type="nucleotide sequence ID" value="NZ_CP136137.1"/>
</dbReference>
<feature type="transmembrane region" description="Helical" evidence="7">
    <location>
        <begin position="109"/>
        <end position="131"/>
    </location>
</feature>
<gene>
    <name evidence="9" type="ORF">RVF87_05660</name>
</gene>